<evidence type="ECO:0000313" key="9">
    <source>
        <dbReference type="Proteomes" id="UP000029738"/>
    </source>
</evidence>
<sequence length="91" mass="10146">MAKLSPSHATKQLLAGYCGIIFGGFGIHKFVLGYAPEGFVMLIISLVGSYFTYGLTLLIMQLVGLIEGMIYLNKSHDEFVSTYFLNRQGWF</sequence>
<reference evidence="8" key="1">
    <citation type="journal article" date="2015" name="Genome Announc.">
        <title>Draft Genome Sequence of Tolypothrix boutellei Strain VB521301.</title>
        <authorList>
            <person name="Chandrababunaidu M.M."/>
            <person name="Singh D."/>
            <person name="Sen D."/>
            <person name="Bhan S."/>
            <person name="Das S."/>
            <person name="Gupta A."/>
            <person name="Adhikary S.P."/>
            <person name="Tripathy S."/>
        </authorList>
    </citation>
    <scope>NUCLEOTIDE SEQUENCE</scope>
    <source>
        <strain evidence="8">VB521301</strain>
    </source>
</reference>
<keyword evidence="9" id="KW-1185">Reference proteome</keyword>
<gene>
    <name evidence="8" type="ORF">DA73_0244150</name>
    <name evidence="7" type="ORF">DA73_0400025795</name>
</gene>
<dbReference type="EMBL" id="JHEG04000001">
    <property type="protein sequence ID" value="KAF3888509.1"/>
    <property type="molecule type" value="Genomic_DNA"/>
</dbReference>
<name>A0A0C1N650_9CYAN</name>
<keyword evidence="2 5" id="KW-0812">Transmembrane</keyword>
<dbReference type="RefSeq" id="WP_038081918.1">
    <property type="nucleotide sequence ID" value="NZ_JHEG04000001.1"/>
</dbReference>
<dbReference type="AlphaFoldDB" id="A0A0C1N650"/>
<evidence type="ECO:0000256" key="1">
    <source>
        <dbReference type="ARBA" id="ARBA00004141"/>
    </source>
</evidence>
<feature type="domain" description="TM2" evidence="6">
    <location>
        <begin position="11"/>
        <end position="54"/>
    </location>
</feature>
<organism evidence="8">
    <name type="scientific">Tolypothrix bouteillei VB521301</name>
    <dbReference type="NCBI Taxonomy" id="1479485"/>
    <lineage>
        <taxon>Bacteria</taxon>
        <taxon>Bacillati</taxon>
        <taxon>Cyanobacteriota</taxon>
        <taxon>Cyanophyceae</taxon>
        <taxon>Nostocales</taxon>
        <taxon>Tolypothrichaceae</taxon>
        <taxon>Tolypothrix</taxon>
    </lineage>
</organism>
<dbReference type="STRING" id="1479485.DA73_0244150"/>
<evidence type="ECO:0000256" key="4">
    <source>
        <dbReference type="ARBA" id="ARBA00023136"/>
    </source>
</evidence>
<evidence type="ECO:0000259" key="6">
    <source>
        <dbReference type="Pfam" id="PF05154"/>
    </source>
</evidence>
<feature type="transmembrane region" description="Helical" evidence="5">
    <location>
        <begin position="12"/>
        <end position="32"/>
    </location>
</feature>
<keyword evidence="4 5" id="KW-0472">Membrane</keyword>
<comment type="subcellular location">
    <subcellularLocation>
        <location evidence="1">Membrane</location>
        <topology evidence="1">Multi-pass membrane protein</topology>
    </subcellularLocation>
</comment>
<comment type="caution">
    <text evidence="8">The sequence shown here is derived from an EMBL/GenBank/DDBJ whole genome shotgun (WGS) entry which is preliminary data.</text>
</comment>
<dbReference type="Pfam" id="PF05154">
    <property type="entry name" value="TM2"/>
    <property type="match status" value="1"/>
</dbReference>
<reference evidence="7" key="2">
    <citation type="submission" date="2019-11" db="EMBL/GenBank/DDBJ databases">
        <title>Improved Assembly of Tolypothrix boutellei genome.</title>
        <authorList>
            <person name="Sarangi A.N."/>
            <person name="Mukherjee M."/>
            <person name="Ghosh S."/>
            <person name="Singh D."/>
            <person name="Das A."/>
            <person name="Kant S."/>
            <person name="Prusty A."/>
            <person name="Tripathy S."/>
        </authorList>
    </citation>
    <scope>NUCLEOTIDE SEQUENCE</scope>
    <source>
        <strain evidence="7">VB521301</strain>
    </source>
</reference>
<dbReference type="Proteomes" id="UP000029738">
    <property type="component" value="Unassembled WGS sequence"/>
</dbReference>
<dbReference type="OrthoDB" id="9816361at2"/>
<feature type="transmembrane region" description="Helical" evidence="5">
    <location>
        <begin position="38"/>
        <end position="66"/>
    </location>
</feature>
<keyword evidence="3 5" id="KW-1133">Transmembrane helix</keyword>
<accession>A0A0C1N650</accession>
<evidence type="ECO:0000313" key="8">
    <source>
        <dbReference type="EMBL" id="KIE07951.1"/>
    </source>
</evidence>
<dbReference type="InterPro" id="IPR007829">
    <property type="entry name" value="TM2"/>
</dbReference>
<proteinExistence type="predicted"/>
<protein>
    <submittedName>
        <fullName evidence="7">NINE protein</fullName>
    </submittedName>
</protein>
<evidence type="ECO:0000256" key="3">
    <source>
        <dbReference type="ARBA" id="ARBA00022989"/>
    </source>
</evidence>
<evidence type="ECO:0000256" key="2">
    <source>
        <dbReference type="ARBA" id="ARBA00022692"/>
    </source>
</evidence>
<dbReference type="EMBL" id="JHEG02000059">
    <property type="protein sequence ID" value="KIE07951.1"/>
    <property type="molecule type" value="Genomic_DNA"/>
</dbReference>
<evidence type="ECO:0000256" key="5">
    <source>
        <dbReference type="SAM" id="Phobius"/>
    </source>
</evidence>
<dbReference type="GO" id="GO:0016020">
    <property type="term" value="C:membrane"/>
    <property type="evidence" value="ECO:0007669"/>
    <property type="project" value="UniProtKB-SubCell"/>
</dbReference>
<evidence type="ECO:0000313" key="7">
    <source>
        <dbReference type="EMBL" id="KAF3888509.1"/>
    </source>
</evidence>